<dbReference type="STRING" id="68775.A0A5C3MJL3"/>
<dbReference type="Proteomes" id="UP000308652">
    <property type="component" value="Unassembled WGS sequence"/>
</dbReference>
<dbReference type="AlphaFoldDB" id="A0A5C3MJL3"/>
<accession>A0A5C3MJL3</accession>
<proteinExistence type="predicted"/>
<feature type="region of interest" description="Disordered" evidence="1">
    <location>
        <begin position="224"/>
        <end position="244"/>
    </location>
</feature>
<keyword evidence="4" id="KW-1185">Reference proteome</keyword>
<sequence>MLNDLKLKQLQHGAYYIKGADLHLLAQHTIFRVHSYFFTRESQKFRDELMIPASPGKTHQGFSDDNAFVVDTSPEQLTTFLKVFYNPKYTLWDEMGVTDWATVLNLAHDWRFPEVKNLAIRELQKVEMDTVQRMDLYQKCNVDPVYLLPLYAEMCSREEPPTQDESNILGMETTFNIFRARERVRAQPGSPEGKSALPAGVAQDHVLITLRRLLSIETDNSTMTNSIQANGQDGKPPSGSSLTTKSSFGASSWILLSQEYSPSFFQGLDPLLLGLAAVGVVVTKKLLPPKIRLVEHREWEVESLISKVAIEVGWFRWWCHCIFLTCMNAN</sequence>
<protein>
    <recommendedName>
        <fullName evidence="2">BTB domain-containing protein</fullName>
    </recommendedName>
</protein>
<gene>
    <name evidence="3" type="ORF">BDQ12DRAFT_48490</name>
</gene>
<dbReference type="InterPro" id="IPR011333">
    <property type="entry name" value="SKP1/BTB/POZ_sf"/>
</dbReference>
<reference evidence="3 4" key="1">
    <citation type="journal article" date="2019" name="Nat. Ecol. Evol.">
        <title>Megaphylogeny resolves global patterns of mushroom evolution.</title>
        <authorList>
            <person name="Varga T."/>
            <person name="Krizsan K."/>
            <person name="Foldi C."/>
            <person name="Dima B."/>
            <person name="Sanchez-Garcia M."/>
            <person name="Sanchez-Ramirez S."/>
            <person name="Szollosi G.J."/>
            <person name="Szarkandi J.G."/>
            <person name="Papp V."/>
            <person name="Albert L."/>
            <person name="Andreopoulos W."/>
            <person name="Angelini C."/>
            <person name="Antonin V."/>
            <person name="Barry K.W."/>
            <person name="Bougher N.L."/>
            <person name="Buchanan P."/>
            <person name="Buyck B."/>
            <person name="Bense V."/>
            <person name="Catcheside P."/>
            <person name="Chovatia M."/>
            <person name="Cooper J."/>
            <person name="Damon W."/>
            <person name="Desjardin D."/>
            <person name="Finy P."/>
            <person name="Geml J."/>
            <person name="Haridas S."/>
            <person name="Hughes K."/>
            <person name="Justo A."/>
            <person name="Karasinski D."/>
            <person name="Kautmanova I."/>
            <person name="Kiss B."/>
            <person name="Kocsube S."/>
            <person name="Kotiranta H."/>
            <person name="LaButti K.M."/>
            <person name="Lechner B.E."/>
            <person name="Liimatainen K."/>
            <person name="Lipzen A."/>
            <person name="Lukacs Z."/>
            <person name="Mihaltcheva S."/>
            <person name="Morgado L.N."/>
            <person name="Niskanen T."/>
            <person name="Noordeloos M.E."/>
            <person name="Ohm R.A."/>
            <person name="Ortiz-Santana B."/>
            <person name="Ovrebo C."/>
            <person name="Racz N."/>
            <person name="Riley R."/>
            <person name="Savchenko A."/>
            <person name="Shiryaev A."/>
            <person name="Soop K."/>
            <person name="Spirin V."/>
            <person name="Szebenyi C."/>
            <person name="Tomsovsky M."/>
            <person name="Tulloss R.E."/>
            <person name="Uehling J."/>
            <person name="Grigoriev I.V."/>
            <person name="Vagvolgyi C."/>
            <person name="Papp T."/>
            <person name="Martin F.M."/>
            <person name="Miettinen O."/>
            <person name="Hibbett D.S."/>
            <person name="Nagy L.G."/>
        </authorList>
    </citation>
    <scope>NUCLEOTIDE SEQUENCE [LARGE SCALE GENOMIC DNA]</scope>
    <source>
        <strain evidence="3 4">CBS 166.37</strain>
    </source>
</reference>
<dbReference type="OrthoDB" id="9997739at2759"/>
<evidence type="ECO:0000313" key="3">
    <source>
        <dbReference type="EMBL" id="TFK45107.1"/>
    </source>
</evidence>
<evidence type="ECO:0000256" key="1">
    <source>
        <dbReference type="SAM" id="MobiDB-lite"/>
    </source>
</evidence>
<evidence type="ECO:0000313" key="4">
    <source>
        <dbReference type="Proteomes" id="UP000308652"/>
    </source>
</evidence>
<dbReference type="InterPro" id="IPR000210">
    <property type="entry name" value="BTB/POZ_dom"/>
</dbReference>
<dbReference type="EMBL" id="ML213590">
    <property type="protein sequence ID" value="TFK45107.1"/>
    <property type="molecule type" value="Genomic_DNA"/>
</dbReference>
<dbReference type="PROSITE" id="PS50097">
    <property type="entry name" value="BTB"/>
    <property type="match status" value="1"/>
</dbReference>
<organism evidence="3 4">
    <name type="scientific">Crucibulum laeve</name>
    <dbReference type="NCBI Taxonomy" id="68775"/>
    <lineage>
        <taxon>Eukaryota</taxon>
        <taxon>Fungi</taxon>
        <taxon>Dikarya</taxon>
        <taxon>Basidiomycota</taxon>
        <taxon>Agaricomycotina</taxon>
        <taxon>Agaricomycetes</taxon>
        <taxon>Agaricomycetidae</taxon>
        <taxon>Agaricales</taxon>
        <taxon>Agaricineae</taxon>
        <taxon>Nidulariaceae</taxon>
        <taxon>Crucibulum</taxon>
    </lineage>
</organism>
<evidence type="ECO:0000259" key="2">
    <source>
        <dbReference type="PROSITE" id="PS50097"/>
    </source>
</evidence>
<name>A0A5C3MJL3_9AGAR</name>
<dbReference type="Gene3D" id="3.30.710.10">
    <property type="entry name" value="Potassium Channel Kv1.1, Chain A"/>
    <property type="match status" value="1"/>
</dbReference>
<feature type="domain" description="BTB" evidence="2">
    <location>
        <begin position="20"/>
        <end position="93"/>
    </location>
</feature>